<dbReference type="AlphaFoldDB" id="A0AAV7T979"/>
<comment type="caution">
    <text evidence="2">The sequence shown here is derived from an EMBL/GenBank/DDBJ whole genome shotgun (WGS) entry which is preliminary data.</text>
</comment>
<evidence type="ECO:0000313" key="3">
    <source>
        <dbReference type="Proteomes" id="UP001066276"/>
    </source>
</evidence>
<organism evidence="2 3">
    <name type="scientific">Pleurodeles waltl</name>
    <name type="common">Iberian ribbed newt</name>
    <dbReference type="NCBI Taxonomy" id="8319"/>
    <lineage>
        <taxon>Eukaryota</taxon>
        <taxon>Metazoa</taxon>
        <taxon>Chordata</taxon>
        <taxon>Craniata</taxon>
        <taxon>Vertebrata</taxon>
        <taxon>Euteleostomi</taxon>
        <taxon>Amphibia</taxon>
        <taxon>Batrachia</taxon>
        <taxon>Caudata</taxon>
        <taxon>Salamandroidea</taxon>
        <taxon>Salamandridae</taxon>
        <taxon>Pleurodelinae</taxon>
        <taxon>Pleurodeles</taxon>
    </lineage>
</organism>
<sequence length="114" mass="13379">MKLEELHKEDAPRRPVRRIASENESVLKHTDTFSEKTCLSQEIQNARYPMMKEWVNSGSTKKMSAMSEIRRGDLEMDEVQSKVLQDEITGRVRHKKLKQEKTLMKVDVNDEVVY</sequence>
<protein>
    <submittedName>
        <fullName evidence="2">Uncharacterized protein</fullName>
    </submittedName>
</protein>
<proteinExistence type="predicted"/>
<gene>
    <name evidence="2" type="ORF">NDU88_004310</name>
</gene>
<reference evidence="2" key="1">
    <citation type="journal article" date="2022" name="bioRxiv">
        <title>Sequencing and chromosome-scale assembly of the giantPleurodeles waltlgenome.</title>
        <authorList>
            <person name="Brown T."/>
            <person name="Elewa A."/>
            <person name="Iarovenko S."/>
            <person name="Subramanian E."/>
            <person name="Araus A.J."/>
            <person name="Petzold A."/>
            <person name="Susuki M."/>
            <person name="Suzuki K.-i.T."/>
            <person name="Hayashi T."/>
            <person name="Toyoda A."/>
            <person name="Oliveira C."/>
            <person name="Osipova E."/>
            <person name="Leigh N.D."/>
            <person name="Simon A."/>
            <person name="Yun M.H."/>
        </authorList>
    </citation>
    <scope>NUCLEOTIDE SEQUENCE</scope>
    <source>
        <strain evidence="2">20211129_DDA</strain>
        <tissue evidence="2">Liver</tissue>
    </source>
</reference>
<keyword evidence="3" id="KW-1185">Reference proteome</keyword>
<evidence type="ECO:0000313" key="2">
    <source>
        <dbReference type="EMBL" id="KAJ1172463.1"/>
    </source>
</evidence>
<feature type="region of interest" description="Disordered" evidence="1">
    <location>
        <begin position="1"/>
        <end position="26"/>
    </location>
</feature>
<evidence type="ECO:0000256" key="1">
    <source>
        <dbReference type="SAM" id="MobiDB-lite"/>
    </source>
</evidence>
<accession>A0AAV7T979</accession>
<name>A0AAV7T979_PLEWA</name>
<dbReference type="EMBL" id="JANPWB010000007">
    <property type="protein sequence ID" value="KAJ1172463.1"/>
    <property type="molecule type" value="Genomic_DNA"/>
</dbReference>
<dbReference type="Proteomes" id="UP001066276">
    <property type="component" value="Chromosome 4_1"/>
</dbReference>